<dbReference type="AlphaFoldDB" id="A0A383S8Y7"/>
<dbReference type="InterPro" id="IPR002589">
    <property type="entry name" value="Macro_dom"/>
</dbReference>
<keyword evidence="3" id="KW-1185">Reference proteome</keyword>
<dbReference type="SUPFAM" id="SSF52949">
    <property type="entry name" value="Macro domain-like"/>
    <property type="match status" value="1"/>
</dbReference>
<dbReference type="PROSITE" id="PS51154">
    <property type="entry name" value="MACRO"/>
    <property type="match status" value="1"/>
</dbReference>
<dbReference type="Pfam" id="PF01661">
    <property type="entry name" value="Macro"/>
    <property type="match status" value="1"/>
</dbReference>
<sequence>MSQAERRRWLLDALLAEDPEYARLEVPAGRHDQQRLLRGLMNVRMPAPVSEDFLAVQDAYLRELTAGKGVTSLDELTPAPHDPDLFCWQGDITTLGVDAIVNAANNKLLGCFVSNHRCVDNAIHSSAGVQLRVACAELMRAQGHDEPTGTAKITPGFNLPAHHVIHTVGPVVTGPLTAEHRELLASCYRSALALADESGLASIAFCCVSTGEFGFPNDAAAAVALGAIRDYKERAGSALKVVLNVFTDLDLRLYNELLGGHRLEAADLAFEEQHADEHRREDRPAPRGGRHRTRLDCRGGG</sequence>
<evidence type="ECO:0000313" key="2">
    <source>
        <dbReference type="EMBL" id="SYZ34485.1"/>
    </source>
</evidence>
<name>A0A383S8Y7_9ACTN</name>
<dbReference type="Gene3D" id="3.40.220.10">
    <property type="entry name" value="Leucine Aminopeptidase, subunit E, domain 1"/>
    <property type="match status" value="1"/>
</dbReference>
<dbReference type="NCBIfam" id="NF003163">
    <property type="entry name" value="PRK04143.1"/>
    <property type="match status" value="1"/>
</dbReference>
<feature type="region of interest" description="Disordered" evidence="1">
    <location>
        <begin position="273"/>
        <end position="301"/>
    </location>
</feature>
<dbReference type="EMBL" id="UNQJ01000027">
    <property type="protein sequence ID" value="SYZ34485.1"/>
    <property type="molecule type" value="Genomic_DNA"/>
</dbReference>
<dbReference type="InterPro" id="IPR043472">
    <property type="entry name" value="Macro_dom-like"/>
</dbReference>
<evidence type="ECO:0000313" key="3">
    <source>
        <dbReference type="Proteomes" id="UP000263928"/>
    </source>
</evidence>
<dbReference type="SMART" id="SM00506">
    <property type="entry name" value="A1pp"/>
    <property type="match status" value="1"/>
</dbReference>
<dbReference type="CDD" id="cd02908">
    <property type="entry name" value="Macro_OAADPr_deacetylase"/>
    <property type="match status" value="1"/>
</dbReference>
<dbReference type="PANTHER" id="PTHR11106">
    <property type="entry name" value="GANGLIOSIDE INDUCED DIFFERENTIATION ASSOCIATED PROTEIN 2-RELATED"/>
    <property type="match status" value="1"/>
</dbReference>
<gene>
    <name evidence="2" type="ORF">PROPAUS_2501</name>
</gene>
<protein>
    <submittedName>
        <fullName evidence="2">Macro domain</fullName>
    </submittedName>
</protein>
<dbReference type="Proteomes" id="UP000263928">
    <property type="component" value="Unassembled WGS sequence"/>
</dbReference>
<reference evidence="3" key="1">
    <citation type="submission" date="2018-08" db="EMBL/GenBank/DDBJ databases">
        <authorList>
            <person name="Hornung B."/>
        </authorList>
    </citation>
    <scope>NUCLEOTIDE SEQUENCE [LARGE SCALE GENOMIC DNA]</scope>
</reference>
<dbReference type="PANTHER" id="PTHR11106:SF27">
    <property type="entry name" value="MACRO DOMAIN-CONTAINING PROTEIN"/>
    <property type="match status" value="1"/>
</dbReference>
<feature type="compositionally biased region" description="Basic and acidic residues" evidence="1">
    <location>
        <begin position="273"/>
        <end position="285"/>
    </location>
</feature>
<evidence type="ECO:0000256" key="1">
    <source>
        <dbReference type="SAM" id="MobiDB-lite"/>
    </source>
</evidence>
<organism evidence="2 3">
    <name type="scientific">Propionibacterium australiense</name>
    <dbReference type="NCBI Taxonomy" id="119981"/>
    <lineage>
        <taxon>Bacteria</taxon>
        <taxon>Bacillati</taxon>
        <taxon>Actinomycetota</taxon>
        <taxon>Actinomycetes</taxon>
        <taxon>Propionibacteriales</taxon>
        <taxon>Propionibacteriaceae</taxon>
        <taxon>Propionibacterium</taxon>
    </lineage>
</organism>
<accession>A0A383S8Y7</accession>
<proteinExistence type="predicted"/>